<sequence length="129" mass="14678">MDNTPSPPPELMFLHCPALVECPILQLMEAPQLPLRATEQPSRTLILLPMKEPRCPHRRGARHTRASRRMELLLRISLTPLCRFPCRLVHQLAPPLQQVMLTWTTPTICSRKCLQAKGDCRLRLGSVLA</sequence>
<accession>A0A2T7DRF7</accession>
<name>A0A2T7DRF7_9POAL</name>
<reference evidence="1 2" key="1">
    <citation type="submission" date="2018-04" db="EMBL/GenBank/DDBJ databases">
        <title>WGS assembly of Panicum hallii var. hallii HAL2.</title>
        <authorList>
            <person name="Lovell J."/>
            <person name="Jenkins J."/>
            <person name="Lowry D."/>
            <person name="Mamidi S."/>
            <person name="Sreedasyam A."/>
            <person name="Weng X."/>
            <person name="Barry K."/>
            <person name="Bonette J."/>
            <person name="Campitelli B."/>
            <person name="Daum C."/>
            <person name="Gordon S."/>
            <person name="Gould B."/>
            <person name="Lipzen A."/>
            <person name="MacQueen A."/>
            <person name="Palacio-Mejia J."/>
            <person name="Plott C."/>
            <person name="Shakirov E."/>
            <person name="Shu S."/>
            <person name="Yoshinaga Y."/>
            <person name="Zane M."/>
            <person name="Rokhsar D."/>
            <person name="Grimwood J."/>
            <person name="Schmutz J."/>
            <person name="Juenger T."/>
        </authorList>
    </citation>
    <scope>NUCLEOTIDE SEQUENCE [LARGE SCALE GENOMIC DNA]</scope>
    <source>
        <strain evidence="2">cv. HAL2</strain>
    </source>
</reference>
<gene>
    <name evidence="1" type="ORF">GQ55_5G487100</name>
</gene>
<organism evidence="1 2">
    <name type="scientific">Panicum hallii var. hallii</name>
    <dbReference type="NCBI Taxonomy" id="1504633"/>
    <lineage>
        <taxon>Eukaryota</taxon>
        <taxon>Viridiplantae</taxon>
        <taxon>Streptophyta</taxon>
        <taxon>Embryophyta</taxon>
        <taxon>Tracheophyta</taxon>
        <taxon>Spermatophyta</taxon>
        <taxon>Magnoliopsida</taxon>
        <taxon>Liliopsida</taxon>
        <taxon>Poales</taxon>
        <taxon>Poaceae</taxon>
        <taxon>PACMAD clade</taxon>
        <taxon>Panicoideae</taxon>
        <taxon>Panicodae</taxon>
        <taxon>Paniceae</taxon>
        <taxon>Panicinae</taxon>
        <taxon>Panicum</taxon>
        <taxon>Panicum sect. Panicum</taxon>
    </lineage>
</organism>
<dbReference type="EMBL" id="CM009753">
    <property type="protein sequence ID" value="PUZ58152.1"/>
    <property type="molecule type" value="Genomic_DNA"/>
</dbReference>
<evidence type="ECO:0000313" key="2">
    <source>
        <dbReference type="Proteomes" id="UP000244336"/>
    </source>
</evidence>
<keyword evidence="2" id="KW-1185">Reference proteome</keyword>
<evidence type="ECO:0000313" key="1">
    <source>
        <dbReference type="EMBL" id="PUZ58152.1"/>
    </source>
</evidence>
<protein>
    <submittedName>
        <fullName evidence="1">Uncharacterized protein</fullName>
    </submittedName>
</protein>
<dbReference type="AlphaFoldDB" id="A0A2T7DRF7"/>
<dbReference type="Gramene" id="PUZ58152">
    <property type="protein sequence ID" value="PUZ58152"/>
    <property type="gene ID" value="GQ55_5G487100"/>
</dbReference>
<proteinExistence type="predicted"/>
<dbReference type="Proteomes" id="UP000244336">
    <property type="component" value="Chromosome 5"/>
</dbReference>